<accession>A0A871RIH3</accession>
<dbReference type="GO" id="GO:0043248">
    <property type="term" value="P:proteasome assembly"/>
    <property type="evidence" value="ECO:0007669"/>
    <property type="project" value="TreeGrafter"/>
</dbReference>
<dbReference type="GeneID" id="64574297"/>
<dbReference type="OrthoDB" id="416253at2759"/>
<dbReference type="KEGG" id="bbrx:BRETT_002373"/>
<dbReference type="PANTHER" id="PTHR42342:SF1">
    <property type="entry name" value="STATIONARY PHASE PROTEIN 5"/>
    <property type="match status" value="1"/>
</dbReference>
<name>A0A871RIH3_DEKBR</name>
<organism evidence="1 2">
    <name type="scientific">Dekkera bruxellensis</name>
    <name type="common">Brettanomyces custersii</name>
    <dbReference type="NCBI Taxonomy" id="5007"/>
    <lineage>
        <taxon>Eukaryota</taxon>
        <taxon>Fungi</taxon>
        <taxon>Dikarya</taxon>
        <taxon>Ascomycota</taxon>
        <taxon>Saccharomycotina</taxon>
        <taxon>Pichiomycetes</taxon>
        <taxon>Pichiales</taxon>
        <taxon>Pichiaceae</taxon>
        <taxon>Brettanomyces</taxon>
    </lineage>
</organism>
<reference evidence="1" key="1">
    <citation type="submission" date="2020-10" db="EMBL/GenBank/DDBJ databases">
        <authorList>
            <person name="Palmer J.M."/>
        </authorList>
    </citation>
    <scope>NUCLEOTIDE SEQUENCE</scope>
    <source>
        <strain evidence="1">UCD 2041</strain>
    </source>
</reference>
<dbReference type="GO" id="GO:0070628">
    <property type="term" value="F:proteasome binding"/>
    <property type="evidence" value="ECO:0007669"/>
    <property type="project" value="InterPro"/>
</dbReference>
<protein>
    <submittedName>
        <fullName evidence="1">Uncharacterized protein</fullName>
    </submittedName>
</protein>
<dbReference type="RefSeq" id="XP_041138694.1">
    <property type="nucleotide sequence ID" value="XM_041280903.1"/>
</dbReference>
<gene>
    <name evidence="1" type="ORF">BRETT_002373</name>
</gene>
<sequence>MLARKIKQAIASSRRAARNFRQALENLGDELAANDPRRQPVPIPMPIPVRSRSPFPFPARTGMRDQPVSPWTSIFSRLAPVISRVLFPQAFRWPASTLFPLAVISKLAKVPRVEIARSFHQASYPRAMPPRGISRTVQAVLCNVQPFRSTVRPRFAGCPNALYASFTHQNARMFSTFGPNVTAQAVQNISQGVRAFFIKTAQSSLGKNLTTDSHVGSCSTNSNTVQKLFAITNRDPSCIRNLGLDGCFVEFSLAPSSSGASADILPGQCILDDDVVKDLTSFVKYNVEYQKLVLKEIVAVQQKIGSPLVRRVFGHRGEALFRLYFPDCSLRKMEMLLTDVGITTGMVCRLPAAAPGVISGRAVHLPVSSVDSSPGVHTYDSIISTSTESGQCLESESYCDLGSDILSSGMSDPEYFMAVQ</sequence>
<reference evidence="1" key="2">
    <citation type="journal article" name="BMC Genomics">
        <title>New genome assemblies reveal patterns of domestication and adaptation across Brettanomyces (Dekkera) species.</title>
        <authorList>
            <person name="Roach M.J."/>
            <person name="Borneman A.R."/>
        </authorList>
    </citation>
    <scope>NUCLEOTIDE SEQUENCE</scope>
    <source>
        <strain evidence="1">UCD 2041</strain>
    </source>
</reference>
<proteinExistence type="predicted"/>
<dbReference type="PANTHER" id="PTHR42342">
    <property type="entry name" value="STATIONARY PHASE PROTEIN 5"/>
    <property type="match status" value="1"/>
</dbReference>
<dbReference type="InterPro" id="IPR038816">
    <property type="entry name" value="Stationary_phase_5"/>
</dbReference>
<dbReference type="AlphaFoldDB" id="A0A871RIH3"/>
<evidence type="ECO:0000313" key="1">
    <source>
        <dbReference type="EMBL" id="QOU22201.1"/>
    </source>
</evidence>
<dbReference type="EMBL" id="CP063137">
    <property type="protein sequence ID" value="QOU22201.1"/>
    <property type="molecule type" value="Genomic_DNA"/>
</dbReference>
<dbReference type="Proteomes" id="UP000663131">
    <property type="component" value="Chromosome 9"/>
</dbReference>
<evidence type="ECO:0000313" key="2">
    <source>
        <dbReference type="Proteomes" id="UP000663131"/>
    </source>
</evidence>